<evidence type="ECO:0000259" key="4">
    <source>
        <dbReference type="PROSITE" id="PS50995"/>
    </source>
</evidence>
<evidence type="ECO:0000313" key="6">
    <source>
        <dbReference type="Proteomes" id="UP001501475"/>
    </source>
</evidence>
<proteinExistence type="predicted"/>
<dbReference type="InterPro" id="IPR036390">
    <property type="entry name" value="WH_DNA-bd_sf"/>
</dbReference>
<sequence>MPTDAAIAELATEIRLACMRISRRVRFESGSSLAPHQFSVLVRLGEHPRTPRELADIEKVSAPSMTRTTNGLVERGLVARAADPDDGRCVILSLTPEGAAQVATIRAARDGWMSSRVGNLTPEEREVLRQASAILHKVAQA</sequence>
<dbReference type="PANTHER" id="PTHR39515:SF2">
    <property type="entry name" value="HTH-TYPE TRANSCRIPTIONAL REGULATOR RV0880"/>
    <property type="match status" value="1"/>
</dbReference>
<dbReference type="InterPro" id="IPR036388">
    <property type="entry name" value="WH-like_DNA-bd_sf"/>
</dbReference>
<feature type="domain" description="HTH marR-type" evidence="4">
    <location>
        <begin position="7"/>
        <end position="137"/>
    </location>
</feature>
<dbReference type="Pfam" id="PF12802">
    <property type="entry name" value="MarR_2"/>
    <property type="match status" value="1"/>
</dbReference>
<dbReference type="InterPro" id="IPR000835">
    <property type="entry name" value="HTH_MarR-typ"/>
</dbReference>
<dbReference type="PRINTS" id="PR00598">
    <property type="entry name" value="HTHMARR"/>
</dbReference>
<accession>A0ABN2KHW2</accession>
<reference evidence="5 6" key="1">
    <citation type="journal article" date="2019" name="Int. J. Syst. Evol. Microbiol.">
        <title>The Global Catalogue of Microorganisms (GCM) 10K type strain sequencing project: providing services to taxonomists for standard genome sequencing and annotation.</title>
        <authorList>
            <consortium name="The Broad Institute Genomics Platform"/>
            <consortium name="The Broad Institute Genome Sequencing Center for Infectious Disease"/>
            <person name="Wu L."/>
            <person name="Ma J."/>
        </authorList>
    </citation>
    <scope>NUCLEOTIDE SEQUENCE [LARGE SCALE GENOMIC DNA]</scope>
    <source>
        <strain evidence="5 6">JCM 15591</strain>
    </source>
</reference>
<keyword evidence="1" id="KW-0805">Transcription regulation</keyword>
<protein>
    <submittedName>
        <fullName evidence="5">MarR family transcriptional regulator</fullName>
    </submittedName>
</protein>
<evidence type="ECO:0000256" key="1">
    <source>
        <dbReference type="ARBA" id="ARBA00023015"/>
    </source>
</evidence>
<dbReference type="InterPro" id="IPR052526">
    <property type="entry name" value="HTH-type_Bedaq_tolerance"/>
</dbReference>
<dbReference type="Gene3D" id="1.10.10.10">
    <property type="entry name" value="Winged helix-like DNA-binding domain superfamily/Winged helix DNA-binding domain"/>
    <property type="match status" value="1"/>
</dbReference>
<evidence type="ECO:0000256" key="3">
    <source>
        <dbReference type="ARBA" id="ARBA00023163"/>
    </source>
</evidence>
<keyword evidence="6" id="KW-1185">Reference proteome</keyword>
<dbReference type="PROSITE" id="PS01117">
    <property type="entry name" value="HTH_MARR_1"/>
    <property type="match status" value="1"/>
</dbReference>
<keyword evidence="2" id="KW-0238">DNA-binding</keyword>
<dbReference type="EMBL" id="BAAAPN010000035">
    <property type="protein sequence ID" value="GAA1756054.1"/>
    <property type="molecule type" value="Genomic_DNA"/>
</dbReference>
<dbReference type="PROSITE" id="PS50995">
    <property type="entry name" value="HTH_MARR_2"/>
    <property type="match status" value="1"/>
</dbReference>
<name>A0ABN2KHW2_9MICO</name>
<comment type="caution">
    <text evidence="5">The sequence shown here is derived from an EMBL/GenBank/DDBJ whole genome shotgun (WGS) entry which is preliminary data.</text>
</comment>
<dbReference type="Proteomes" id="UP001501475">
    <property type="component" value="Unassembled WGS sequence"/>
</dbReference>
<keyword evidence="3" id="KW-0804">Transcription</keyword>
<organism evidence="5 6">
    <name type="scientific">Nostocoides vanveenii</name>
    <dbReference type="NCBI Taxonomy" id="330835"/>
    <lineage>
        <taxon>Bacteria</taxon>
        <taxon>Bacillati</taxon>
        <taxon>Actinomycetota</taxon>
        <taxon>Actinomycetes</taxon>
        <taxon>Micrococcales</taxon>
        <taxon>Intrasporangiaceae</taxon>
        <taxon>Nostocoides</taxon>
    </lineage>
</organism>
<dbReference type="InterPro" id="IPR023187">
    <property type="entry name" value="Tscrpt_reg_MarR-type_CS"/>
</dbReference>
<evidence type="ECO:0000256" key="2">
    <source>
        <dbReference type="ARBA" id="ARBA00023125"/>
    </source>
</evidence>
<dbReference type="PANTHER" id="PTHR39515">
    <property type="entry name" value="CONSERVED PROTEIN"/>
    <property type="match status" value="1"/>
</dbReference>
<gene>
    <name evidence="5" type="ORF">GCM10009810_14760</name>
</gene>
<dbReference type="RefSeq" id="WP_344064225.1">
    <property type="nucleotide sequence ID" value="NZ_BAAAPN010000035.1"/>
</dbReference>
<dbReference type="SUPFAM" id="SSF46785">
    <property type="entry name" value="Winged helix' DNA-binding domain"/>
    <property type="match status" value="1"/>
</dbReference>
<evidence type="ECO:0000313" key="5">
    <source>
        <dbReference type="EMBL" id="GAA1756054.1"/>
    </source>
</evidence>
<dbReference type="SMART" id="SM00347">
    <property type="entry name" value="HTH_MARR"/>
    <property type="match status" value="1"/>
</dbReference>